<evidence type="ECO:0000256" key="7">
    <source>
        <dbReference type="SAM" id="Phobius"/>
    </source>
</evidence>
<evidence type="ECO:0000256" key="4">
    <source>
        <dbReference type="ARBA" id="ARBA00023136"/>
    </source>
</evidence>
<feature type="region of interest" description="Disordered" evidence="6">
    <location>
        <begin position="371"/>
        <end position="411"/>
    </location>
</feature>
<sequence length="411" mass="46301">MAEIWEPFGGADVKPGVYPKQIYMLAVVTGTPLISLAFTSLRLYAKRKMGWGLDDLTISMATALSILLIYPSWRNIKLLHLGIHIWDVNQRDVVPISQGYIETVWFNVVNALILPLVKASILLLLLKVGGMIDNVRKFLYGVFFFNAASGIFIAVYMLFQCPLRSGNNWLPRTFGNLHCAGRLIVGRLCIAQVCINMFTDLLIFPIPVYFTWRLQKTSLRNKVIVLLLFSLSLAVTGIGAAKIFYTYRDRLYIISTDDWTWDNAYIYSHWENFVAIVAACVPSLRVLILRWLGKEETAYENSGGSPIHITGGRRASSNENDPQTPGSENFFQRLRRPSQRMGLFDTTIGDHTIDLEAQAVKSRFDVGIAEEHDVASNNSETDMNYYPNSEGASTKTMNEMIEKPPPAALRN</sequence>
<evidence type="ECO:0000256" key="1">
    <source>
        <dbReference type="ARBA" id="ARBA00004141"/>
    </source>
</evidence>
<keyword evidence="3 7" id="KW-1133">Transmembrane helix</keyword>
<gene>
    <name evidence="9" type="ORF">TWF694_009293</name>
</gene>
<accession>A0AAV9XEH1</accession>
<evidence type="ECO:0000256" key="3">
    <source>
        <dbReference type="ARBA" id="ARBA00022989"/>
    </source>
</evidence>
<evidence type="ECO:0000256" key="5">
    <source>
        <dbReference type="ARBA" id="ARBA00038359"/>
    </source>
</evidence>
<keyword evidence="4 7" id="KW-0472">Membrane</keyword>
<feature type="transmembrane region" description="Helical" evidence="7">
    <location>
        <begin position="138"/>
        <end position="159"/>
    </location>
</feature>
<feature type="domain" description="Rhodopsin" evidence="8">
    <location>
        <begin position="41"/>
        <end position="288"/>
    </location>
</feature>
<feature type="transmembrane region" description="Helical" evidence="7">
    <location>
        <begin position="190"/>
        <end position="212"/>
    </location>
</feature>
<protein>
    <recommendedName>
        <fullName evidence="8">Rhodopsin domain-containing protein</fullName>
    </recommendedName>
</protein>
<keyword evidence="10" id="KW-1185">Reference proteome</keyword>
<dbReference type="PANTHER" id="PTHR33048">
    <property type="entry name" value="PTH11-LIKE INTEGRAL MEMBRANE PROTEIN (AFU_ORTHOLOGUE AFUA_5G11245)"/>
    <property type="match status" value="1"/>
</dbReference>
<comment type="similarity">
    <text evidence="5">Belongs to the SAT4 family.</text>
</comment>
<comment type="caution">
    <text evidence="9">The sequence shown here is derived from an EMBL/GenBank/DDBJ whole genome shotgun (WGS) entry which is preliminary data.</text>
</comment>
<feature type="transmembrane region" description="Helical" evidence="7">
    <location>
        <begin position="22"/>
        <end position="44"/>
    </location>
</feature>
<feature type="transmembrane region" description="Helical" evidence="7">
    <location>
        <begin position="104"/>
        <end position="126"/>
    </location>
</feature>
<dbReference type="InterPro" id="IPR052337">
    <property type="entry name" value="SAT4-like"/>
</dbReference>
<feature type="transmembrane region" description="Helical" evidence="7">
    <location>
        <begin position="265"/>
        <end position="288"/>
    </location>
</feature>
<proteinExistence type="inferred from homology"/>
<dbReference type="AlphaFoldDB" id="A0AAV9XEH1"/>
<feature type="compositionally biased region" description="Polar residues" evidence="6">
    <location>
        <begin position="315"/>
        <end position="329"/>
    </location>
</feature>
<reference evidence="9 10" key="1">
    <citation type="submission" date="2019-10" db="EMBL/GenBank/DDBJ databases">
        <authorList>
            <person name="Palmer J.M."/>
        </authorList>
    </citation>
    <scope>NUCLEOTIDE SEQUENCE [LARGE SCALE GENOMIC DNA]</scope>
    <source>
        <strain evidence="9 10">TWF694</strain>
    </source>
</reference>
<dbReference type="Proteomes" id="UP001365542">
    <property type="component" value="Unassembled WGS sequence"/>
</dbReference>
<dbReference type="GO" id="GO:0016020">
    <property type="term" value="C:membrane"/>
    <property type="evidence" value="ECO:0007669"/>
    <property type="project" value="UniProtKB-SubCell"/>
</dbReference>
<feature type="transmembrane region" description="Helical" evidence="7">
    <location>
        <begin position="224"/>
        <end position="245"/>
    </location>
</feature>
<dbReference type="InterPro" id="IPR049326">
    <property type="entry name" value="Rhodopsin_dom_fungi"/>
</dbReference>
<evidence type="ECO:0000256" key="6">
    <source>
        <dbReference type="SAM" id="MobiDB-lite"/>
    </source>
</evidence>
<evidence type="ECO:0000256" key="2">
    <source>
        <dbReference type="ARBA" id="ARBA00022692"/>
    </source>
</evidence>
<organism evidence="9 10">
    <name type="scientific">Orbilia ellipsospora</name>
    <dbReference type="NCBI Taxonomy" id="2528407"/>
    <lineage>
        <taxon>Eukaryota</taxon>
        <taxon>Fungi</taxon>
        <taxon>Dikarya</taxon>
        <taxon>Ascomycota</taxon>
        <taxon>Pezizomycotina</taxon>
        <taxon>Orbiliomycetes</taxon>
        <taxon>Orbiliales</taxon>
        <taxon>Orbiliaceae</taxon>
        <taxon>Orbilia</taxon>
    </lineage>
</organism>
<dbReference type="EMBL" id="JAVHJO010000005">
    <property type="protein sequence ID" value="KAK6540503.1"/>
    <property type="molecule type" value="Genomic_DNA"/>
</dbReference>
<dbReference type="Pfam" id="PF20684">
    <property type="entry name" value="Fung_rhodopsin"/>
    <property type="match status" value="1"/>
</dbReference>
<comment type="subcellular location">
    <subcellularLocation>
        <location evidence="1">Membrane</location>
        <topology evidence="1">Multi-pass membrane protein</topology>
    </subcellularLocation>
</comment>
<feature type="region of interest" description="Disordered" evidence="6">
    <location>
        <begin position="299"/>
        <end position="329"/>
    </location>
</feature>
<evidence type="ECO:0000259" key="8">
    <source>
        <dbReference type="Pfam" id="PF20684"/>
    </source>
</evidence>
<keyword evidence="2 7" id="KW-0812">Transmembrane</keyword>
<evidence type="ECO:0000313" key="10">
    <source>
        <dbReference type="Proteomes" id="UP001365542"/>
    </source>
</evidence>
<feature type="compositionally biased region" description="Polar residues" evidence="6">
    <location>
        <begin position="375"/>
        <end position="397"/>
    </location>
</feature>
<evidence type="ECO:0000313" key="9">
    <source>
        <dbReference type="EMBL" id="KAK6540503.1"/>
    </source>
</evidence>
<name>A0AAV9XEH1_9PEZI</name>
<dbReference type="PANTHER" id="PTHR33048:SF158">
    <property type="entry name" value="MEMBRANE PROTEIN PTH11-LIKE, PUTATIVE-RELATED"/>
    <property type="match status" value="1"/>
</dbReference>
<feature type="transmembrane region" description="Helical" evidence="7">
    <location>
        <begin position="56"/>
        <end position="73"/>
    </location>
</feature>